<dbReference type="eggNOG" id="COG0802">
    <property type="taxonomic scope" value="Bacteria"/>
</dbReference>
<dbReference type="AlphaFoldDB" id="Q2II00"/>
<proteinExistence type="inferred from homology"/>
<evidence type="ECO:0000256" key="8">
    <source>
        <dbReference type="ARBA" id="ARBA00022840"/>
    </source>
</evidence>
<feature type="compositionally biased region" description="Basic residues" evidence="11">
    <location>
        <begin position="177"/>
        <end position="188"/>
    </location>
</feature>
<comment type="similarity">
    <text evidence="2">Belongs to the TsaE family.</text>
</comment>
<evidence type="ECO:0000313" key="12">
    <source>
        <dbReference type="EMBL" id="ABC81276.1"/>
    </source>
</evidence>
<evidence type="ECO:0000256" key="9">
    <source>
        <dbReference type="ARBA" id="ARBA00022842"/>
    </source>
</evidence>
<name>Q2II00_ANADE</name>
<dbReference type="PANTHER" id="PTHR33540:SF2">
    <property type="entry name" value="TRNA THREONYLCARBAMOYLADENOSINE BIOSYNTHESIS PROTEIN TSAE"/>
    <property type="match status" value="1"/>
</dbReference>
<dbReference type="EMBL" id="CP000251">
    <property type="protein sequence ID" value="ABC81276.1"/>
    <property type="molecule type" value="Genomic_DNA"/>
</dbReference>
<keyword evidence="9" id="KW-0460">Magnesium</keyword>
<dbReference type="KEGG" id="ade:Adeh_1503"/>
<keyword evidence="8" id="KW-0067">ATP-binding</keyword>
<dbReference type="Pfam" id="PF02367">
    <property type="entry name" value="TsaE"/>
    <property type="match status" value="1"/>
</dbReference>
<keyword evidence="5" id="KW-0819">tRNA processing</keyword>
<dbReference type="RefSeq" id="WP_011420559.1">
    <property type="nucleotide sequence ID" value="NC_007760.1"/>
</dbReference>
<dbReference type="InterPro" id="IPR027417">
    <property type="entry name" value="P-loop_NTPase"/>
</dbReference>
<evidence type="ECO:0000256" key="7">
    <source>
        <dbReference type="ARBA" id="ARBA00022741"/>
    </source>
</evidence>
<dbReference type="InterPro" id="IPR003442">
    <property type="entry name" value="T6A_TsaE"/>
</dbReference>
<dbReference type="NCBIfam" id="TIGR00150">
    <property type="entry name" value="T6A_YjeE"/>
    <property type="match status" value="1"/>
</dbReference>
<feature type="region of interest" description="Disordered" evidence="11">
    <location>
        <begin position="162"/>
        <end position="188"/>
    </location>
</feature>
<evidence type="ECO:0000256" key="3">
    <source>
        <dbReference type="ARBA" id="ARBA00019010"/>
    </source>
</evidence>
<evidence type="ECO:0000256" key="10">
    <source>
        <dbReference type="ARBA" id="ARBA00032441"/>
    </source>
</evidence>
<dbReference type="HOGENOM" id="CLU_087829_3_0_7"/>
<dbReference type="OrthoDB" id="9799110at2"/>
<evidence type="ECO:0000256" key="11">
    <source>
        <dbReference type="SAM" id="MobiDB-lite"/>
    </source>
</evidence>
<dbReference type="GO" id="GO:0002949">
    <property type="term" value="P:tRNA threonylcarbamoyladenosine modification"/>
    <property type="evidence" value="ECO:0007669"/>
    <property type="project" value="InterPro"/>
</dbReference>
<dbReference type="PANTHER" id="PTHR33540">
    <property type="entry name" value="TRNA THREONYLCARBAMOYLADENOSINE BIOSYNTHESIS PROTEIN TSAE"/>
    <property type="match status" value="1"/>
</dbReference>
<evidence type="ECO:0000256" key="6">
    <source>
        <dbReference type="ARBA" id="ARBA00022723"/>
    </source>
</evidence>
<keyword evidence="7" id="KW-0547">Nucleotide-binding</keyword>
<feature type="compositionally biased region" description="Low complexity" evidence="11">
    <location>
        <begin position="162"/>
        <end position="176"/>
    </location>
</feature>
<comment type="subcellular location">
    <subcellularLocation>
        <location evidence="1">Cytoplasm</location>
    </subcellularLocation>
</comment>
<organism evidence="12 13">
    <name type="scientific">Anaeromyxobacter dehalogenans (strain 2CP-C)</name>
    <dbReference type="NCBI Taxonomy" id="290397"/>
    <lineage>
        <taxon>Bacteria</taxon>
        <taxon>Pseudomonadati</taxon>
        <taxon>Myxococcota</taxon>
        <taxon>Myxococcia</taxon>
        <taxon>Myxococcales</taxon>
        <taxon>Cystobacterineae</taxon>
        <taxon>Anaeromyxobacteraceae</taxon>
        <taxon>Anaeromyxobacter</taxon>
    </lineage>
</organism>
<evidence type="ECO:0000256" key="5">
    <source>
        <dbReference type="ARBA" id="ARBA00022694"/>
    </source>
</evidence>
<accession>Q2II00</accession>
<sequence length="188" mass="19677">MAEMSGERFTARRTTRSAAATRRLGARLGALLRPGDVVALEGDLGAGKTQLVRGACEGAEVPPGEVSSPTFAIVATYGGRIPVHHADLYRIADEDELYGTGFGDLVGGEGALLVEWADRIPGALPAERLTLRLSHDATRPDVRHLELDGVGARHAALARALAAPAARAPRPAARAAAPRRRSRGAGPR</sequence>
<evidence type="ECO:0000256" key="4">
    <source>
        <dbReference type="ARBA" id="ARBA00022490"/>
    </source>
</evidence>
<protein>
    <recommendedName>
        <fullName evidence="3">tRNA threonylcarbamoyladenosine biosynthesis protein TsaE</fullName>
    </recommendedName>
    <alternativeName>
        <fullName evidence="10">t(6)A37 threonylcarbamoyladenosine biosynthesis protein TsaE</fullName>
    </alternativeName>
</protein>
<evidence type="ECO:0000313" key="13">
    <source>
        <dbReference type="Proteomes" id="UP000001935"/>
    </source>
</evidence>
<evidence type="ECO:0000256" key="1">
    <source>
        <dbReference type="ARBA" id="ARBA00004496"/>
    </source>
</evidence>
<dbReference type="GO" id="GO:0005524">
    <property type="term" value="F:ATP binding"/>
    <property type="evidence" value="ECO:0007669"/>
    <property type="project" value="UniProtKB-KW"/>
</dbReference>
<gene>
    <name evidence="12" type="ordered locus">Adeh_1503</name>
</gene>
<evidence type="ECO:0000256" key="2">
    <source>
        <dbReference type="ARBA" id="ARBA00007599"/>
    </source>
</evidence>
<keyword evidence="4" id="KW-0963">Cytoplasm</keyword>
<reference evidence="12 13" key="1">
    <citation type="submission" date="2006-01" db="EMBL/GenBank/DDBJ databases">
        <title>Complete sequence of Anaeromyxobacter dehalogenans 2CP-C.</title>
        <authorList>
            <consortium name="US DOE Joint Genome Institute"/>
            <person name="Copeland A."/>
            <person name="Lucas S."/>
            <person name="Lapidus A."/>
            <person name="Barry K."/>
            <person name="Detter J.C."/>
            <person name="Glavina T."/>
            <person name="Hammon N."/>
            <person name="Israni S."/>
            <person name="Pitluck S."/>
            <person name="Brettin T."/>
            <person name="Bruce D."/>
            <person name="Han C."/>
            <person name="Tapia R."/>
            <person name="Gilna P."/>
            <person name="Kiss H."/>
            <person name="Schmutz J."/>
            <person name="Larimer F."/>
            <person name="Land M."/>
            <person name="Kyrpides N."/>
            <person name="Anderson I."/>
            <person name="Sanford R.A."/>
            <person name="Ritalahti K.M."/>
            <person name="Thomas H.S."/>
            <person name="Kirby J.R."/>
            <person name="Zhulin I.B."/>
            <person name="Loeffler F.E."/>
            <person name="Richardson P."/>
        </authorList>
    </citation>
    <scope>NUCLEOTIDE SEQUENCE [LARGE SCALE GENOMIC DNA]</scope>
    <source>
        <strain evidence="12 13">2CP-C</strain>
    </source>
</reference>
<dbReference type="Proteomes" id="UP000001935">
    <property type="component" value="Chromosome"/>
</dbReference>
<keyword evidence="6" id="KW-0479">Metal-binding</keyword>
<dbReference type="Gene3D" id="3.40.50.300">
    <property type="entry name" value="P-loop containing nucleotide triphosphate hydrolases"/>
    <property type="match status" value="1"/>
</dbReference>
<dbReference type="GO" id="GO:0005737">
    <property type="term" value="C:cytoplasm"/>
    <property type="evidence" value="ECO:0007669"/>
    <property type="project" value="UniProtKB-SubCell"/>
</dbReference>
<dbReference type="GO" id="GO:0046872">
    <property type="term" value="F:metal ion binding"/>
    <property type="evidence" value="ECO:0007669"/>
    <property type="project" value="UniProtKB-KW"/>
</dbReference>
<dbReference type="STRING" id="290397.Adeh_1503"/>
<dbReference type="SUPFAM" id="SSF52540">
    <property type="entry name" value="P-loop containing nucleoside triphosphate hydrolases"/>
    <property type="match status" value="1"/>
</dbReference>